<feature type="transmembrane region" description="Helical" evidence="2">
    <location>
        <begin position="91"/>
        <end position="116"/>
    </location>
</feature>
<accession>A0A1V9XFU6</accession>
<keyword evidence="2" id="KW-1133">Transmembrane helix</keyword>
<feature type="region of interest" description="Disordered" evidence="1">
    <location>
        <begin position="428"/>
        <end position="451"/>
    </location>
</feature>
<feature type="transmembrane region" description="Helical" evidence="2">
    <location>
        <begin position="329"/>
        <end position="351"/>
    </location>
</feature>
<dbReference type="Gene3D" id="1.20.140.150">
    <property type="match status" value="1"/>
</dbReference>
<sequence length="451" mass="49921">MMLRDERLSPHLNRVGGGFLGGGYHPHDANHVDHSVSRNSPDYSMNHLDVLEQDHFDRRTSSIATIEQFEAHLDSSDSSGTKVSNRALATAAYIGLLTIIFSLVSAVILLVSFGAAEWEYLLLDRDALLNLSAGAALPPNVLAVTAADWSHHVLQVEVTIVEKARPEDPNSETTSKNRTTFLVDLKAGIYQACAVLPDEERIHAERTGAFPSCVSYLALSEDLNRKKLLDLYPWLEKMRNLAVSCSLVTLILVASTILLGAFGLLFKQLSALMVTGVLFLMAGVFGIFTYCFMIYRRTHVQGVFTGTPYDQFLSNSSLLTDFRHYEGGWAAQLASLGILLCFTSAIMWLLLARCLIRCGWLEAQRCTWPARQLDRLLNAARTLLDVQHRGARVSPLPITVDATSGSHLHKTSQQQTFRNSHNHNDMISKHTQKQRYGNCGLSLKSPTASVP</sequence>
<keyword evidence="4" id="KW-1185">Reference proteome</keyword>
<keyword evidence="2" id="KW-0812">Transmembrane</keyword>
<keyword evidence="2" id="KW-0472">Membrane</keyword>
<comment type="caution">
    <text evidence="3">The sequence shown here is derived from an EMBL/GenBank/DDBJ whole genome shotgun (WGS) entry which is preliminary data.</text>
</comment>
<organism evidence="3 4">
    <name type="scientific">Tropilaelaps mercedesae</name>
    <dbReference type="NCBI Taxonomy" id="418985"/>
    <lineage>
        <taxon>Eukaryota</taxon>
        <taxon>Metazoa</taxon>
        <taxon>Ecdysozoa</taxon>
        <taxon>Arthropoda</taxon>
        <taxon>Chelicerata</taxon>
        <taxon>Arachnida</taxon>
        <taxon>Acari</taxon>
        <taxon>Parasitiformes</taxon>
        <taxon>Mesostigmata</taxon>
        <taxon>Gamasina</taxon>
        <taxon>Dermanyssoidea</taxon>
        <taxon>Laelapidae</taxon>
        <taxon>Tropilaelaps</taxon>
    </lineage>
</organism>
<reference evidence="3 4" key="1">
    <citation type="journal article" date="2017" name="Gigascience">
        <title>Draft genome of the honey bee ectoparasitic mite, Tropilaelaps mercedesae, is shaped by the parasitic life history.</title>
        <authorList>
            <person name="Dong X."/>
            <person name="Armstrong S.D."/>
            <person name="Xia D."/>
            <person name="Makepeace B.L."/>
            <person name="Darby A.C."/>
            <person name="Kadowaki T."/>
        </authorList>
    </citation>
    <scope>NUCLEOTIDE SEQUENCE [LARGE SCALE GENOMIC DNA]</scope>
    <source>
        <strain evidence="3">Wuxi-XJTLU</strain>
    </source>
</reference>
<feature type="transmembrane region" description="Helical" evidence="2">
    <location>
        <begin position="272"/>
        <end position="295"/>
    </location>
</feature>
<dbReference type="InParanoid" id="A0A1V9XFU6"/>
<feature type="non-terminal residue" evidence="3">
    <location>
        <position position="451"/>
    </location>
</feature>
<gene>
    <name evidence="3" type="ORF">BIW11_03778</name>
</gene>
<name>A0A1V9XFU6_9ACAR</name>
<dbReference type="EMBL" id="MNPL01011853">
    <property type="protein sequence ID" value="OQR72410.1"/>
    <property type="molecule type" value="Genomic_DNA"/>
</dbReference>
<evidence type="ECO:0000313" key="4">
    <source>
        <dbReference type="Proteomes" id="UP000192247"/>
    </source>
</evidence>
<feature type="transmembrane region" description="Helical" evidence="2">
    <location>
        <begin position="241"/>
        <end position="265"/>
    </location>
</feature>
<dbReference type="OrthoDB" id="6419888at2759"/>
<proteinExistence type="predicted"/>
<evidence type="ECO:0000256" key="2">
    <source>
        <dbReference type="SAM" id="Phobius"/>
    </source>
</evidence>
<evidence type="ECO:0000256" key="1">
    <source>
        <dbReference type="SAM" id="MobiDB-lite"/>
    </source>
</evidence>
<protein>
    <submittedName>
        <fullName evidence="3">Uncharacterized protein</fullName>
    </submittedName>
</protein>
<dbReference type="AlphaFoldDB" id="A0A1V9XFU6"/>
<evidence type="ECO:0000313" key="3">
    <source>
        <dbReference type="EMBL" id="OQR72410.1"/>
    </source>
</evidence>
<dbReference type="Proteomes" id="UP000192247">
    <property type="component" value="Unassembled WGS sequence"/>
</dbReference>